<evidence type="ECO:0000256" key="4">
    <source>
        <dbReference type="ARBA" id="ARBA00022840"/>
    </source>
</evidence>
<protein>
    <submittedName>
        <fullName evidence="6">ABC transporter</fullName>
    </submittedName>
</protein>
<evidence type="ECO:0000313" key="7">
    <source>
        <dbReference type="Proteomes" id="UP000217676"/>
    </source>
</evidence>
<keyword evidence="7" id="KW-1185">Reference proteome</keyword>
<dbReference type="InterPro" id="IPR027417">
    <property type="entry name" value="P-loop_NTPase"/>
</dbReference>
<dbReference type="InterPro" id="IPR003593">
    <property type="entry name" value="AAA+_ATPase"/>
</dbReference>
<dbReference type="PROSITE" id="PS50893">
    <property type="entry name" value="ABC_TRANSPORTER_2"/>
    <property type="match status" value="1"/>
</dbReference>
<dbReference type="KEGG" id="slau:SLA_0349"/>
<proteinExistence type="inferred from homology"/>
<keyword evidence="4" id="KW-0067">ATP-binding</keyword>
<dbReference type="InterPro" id="IPR003439">
    <property type="entry name" value="ABC_transporter-like_ATP-bd"/>
</dbReference>
<name>A0A160NTY5_STRLU</name>
<dbReference type="PANTHER" id="PTHR43335">
    <property type="entry name" value="ABC TRANSPORTER, ATP-BINDING PROTEIN"/>
    <property type="match status" value="1"/>
</dbReference>
<dbReference type="RefSeq" id="WP_359877979.1">
    <property type="nucleotide sequence ID" value="NZ_JBEYHT010000026.1"/>
</dbReference>
<keyword evidence="3" id="KW-0547">Nucleotide-binding</keyword>
<reference evidence="6 7" key="1">
    <citation type="journal article" date="2016" name="Genome Announc.">
        <title>Complete Genome Sequence of Thiostrepton-Producing Streptomyces laurentii ATCC 31255.</title>
        <authorList>
            <person name="Doi K."/>
            <person name="Fujino Y."/>
            <person name="Nagayoshi Y."/>
            <person name="Ohshima T."/>
            <person name="Ogata S."/>
        </authorList>
    </citation>
    <scope>NUCLEOTIDE SEQUENCE [LARGE SCALE GENOMIC DNA]</scope>
    <source>
        <strain evidence="6 7">ATCC 31255</strain>
    </source>
</reference>
<comment type="similarity">
    <text evidence="1">Belongs to the ABC transporter superfamily.</text>
</comment>
<feature type="domain" description="ABC transporter" evidence="5">
    <location>
        <begin position="2"/>
        <end position="227"/>
    </location>
</feature>
<dbReference type="SUPFAM" id="SSF52540">
    <property type="entry name" value="P-loop containing nucleoside triphosphate hydrolases"/>
    <property type="match status" value="1"/>
</dbReference>
<dbReference type="Proteomes" id="UP000217676">
    <property type="component" value="Chromosome"/>
</dbReference>
<organism evidence="6 7">
    <name type="scientific">Streptomyces laurentii</name>
    <dbReference type="NCBI Taxonomy" id="39478"/>
    <lineage>
        <taxon>Bacteria</taxon>
        <taxon>Bacillati</taxon>
        <taxon>Actinomycetota</taxon>
        <taxon>Actinomycetes</taxon>
        <taxon>Kitasatosporales</taxon>
        <taxon>Streptomycetaceae</taxon>
        <taxon>Streptomyces</taxon>
    </lineage>
</organism>
<evidence type="ECO:0000256" key="2">
    <source>
        <dbReference type="ARBA" id="ARBA00022448"/>
    </source>
</evidence>
<dbReference type="PANTHER" id="PTHR43335:SF4">
    <property type="entry name" value="ABC TRANSPORTER, ATP-BINDING PROTEIN"/>
    <property type="match status" value="1"/>
</dbReference>
<dbReference type="EMBL" id="AP017424">
    <property type="protein sequence ID" value="BAU81304.1"/>
    <property type="molecule type" value="Genomic_DNA"/>
</dbReference>
<dbReference type="GO" id="GO:0005524">
    <property type="term" value="F:ATP binding"/>
    <property type="evidence" value="ECO:0007669"/>
    <property type="project" value="UniProtKB-KW"/>
</dbReference>
<evidence type="ECO:0000313" key="6">
    <source>
        <dbReference type="EMBL" id="BAU81304.1"/>
    </source>
</evidence>
<sequence>MITLRGLTKRYGGTLAVDELTFDVRAGHVTGFLGPNGAGKSTTMRMILGLDHPTRGQALIAGRRYADLRRPLCAVGAMLDARAVHPARSGRTHLIAQARSNGIPPRRVDEVLERVGLAKAARRPAGTYSLGMSGRLGVAGALLGDPPVLVLDEPVNGLDPDGVRWIRGLVREQAAQGRTVFLSSHLMSEMQLTADHLVVIGRGRLLSDTSMTEFLAAASPASARAVVPDPEERATLVRRLMAADRVTVETSESGELTVEGRTAAEIGDLAHHCRVRLHQLSDVRVSLEQAYMDLTARSVEYTTGGGAADTNAADTNAADTNAADTNAVDMNAALAAPNEGGRP</sequence>
<gene>
    <name evidence="6" type="ORF">SLA_0349</name>
</gene>
<evidence type="ECO:0000259" key="5">
    <source>
        <dbReference type="PROSITE" id="PS50893"/>
    </source>
</evidence>
<dbReference type="Pfam" id="PF00005">
    <property type="entry name" value="ABC_tran"/>
    <property type="match status" value="1"/>
</dbReference>
<evidence type="ECO:0000256" key="3">
    <source>
        <dbReference type="ARBA" id="ARBA00022741"/>
    </source>
</evidence>
<evidence type="ECO:0000256" key="1">
    <source>
        <dbReference type="ARBA" id="ARBA00005417"/>
    </source>
</evidence>
<dbReference type="Gene3D" id="3.40.50.300">
    <property type="entry name" value="P-loop containing nucleotide triphosphate hydrolases"/>
    <property type="match status" value="1"/>
</dbReference>
<dbReference type="GO" id="GO:0016887">
    <property type="term" value="F:ATP hydrolysis activity"/>
    <property type="evidence" value="ECO:0007669"/>
    <property type="project" value="InterPro"/>
</dbReference>
<accession>A0A160NTY5</accession>
<dbReference type="SMART" id="SM00382">
    <property type="entry name" value="AAA"/>
    <property type="match status" value="1"/>
</dbReference>
<dbReference type="AlphaFoldDB" id="A0A160NTY5"/>
<keyword evidence="2" id="KW-0813">Transport</keyword>